<organism evidence="2 3">
    <name type="scientific">Laetiporus sulphureus 93-53</name>
    <dbReference type="NCBI Taxonomy" id="1314785"/>
    <lineage>
        <taxon>Eukaryota</taxon>
        <taxon>Fungi</taxon>
        <taxon>Dikarya</taxon>
        <taxon>Basidiomycota</taxon>
        <taxon>Agaricomycotina</taxon>
        <taxon>Agaricomycetes</taxon>
        <taxon>Polyporales</taxon>
        <taxon>Laetiporus</taxon>
    </lineage>
</organism>
<proteinExistence type="predicted"/>
<keyword evidence="3" id="KW-1185">Reference proteome</keyword>
<evidence type="ECO:0000313" key="3">
    <source>
        <dbReference type="Proteomes" id="UP000076871"/>
    </source>
</evidence>
<dbReference type="GeneID" id="63820055"/>
<feature type="region of interest" description="Disordered" evidence="1">
    <location>
        <begin position="98"/>
        <end position="124"/>
    </location>
</feature>
<dbReference type="RefSeq" id="XP_040757774.1">
    <property type="nucleotide sequence ID" value="XM_040903024.1"/>
</dbReference>
<dbReference type="InParanoid" id="A0A165B169"/>
<dbReference type="EMBL" id="KV427700">
    <property type="protein sequence ID" value="KZT00034.1"/>
    <property type="molecule type" value="Genomic_DNA"/>
</dbReference>
<evidence type="ECO:0000256" key="1">
    <source>
        <dbReference type="SAM" id="MobiDB-lite"/>
    </source>
</evidence>
<sequence length="173" mass="19620">MRSCAFPILIPCRPTRPRPRPRRTSPLIPFKPRSPCCKQHIVAHEPPDRPIDVTSPTSPRWVHQCEGFERAASFRDQIVRRGHSIAIEDGERSLRCVRSTPTPTDHNVDRDSTQWTGSAGRHLERPRVGATPLRSKTESVPCAACARHRRRRTATWTVIRRDGRGVRGDISNA</sequence>
<name>A0A165B169_9APHY</name>
<dbReference type="Proteomes" id="UP000076871">
    <property type="component" value="Unassembled WGS sequence"/>
</dbReference>
<evidence type="ECO:0000313" key="2">
    <source>
        <dbReference type="EMBL" id="KZT00034.1"/>
    </source>
</evidence>
<gene>
    <name evidence="2" type="ORF">LAESUDRAFT_577875</name>
</gene>
<dbReference type="AlphaFoldDB" id="A0A165B169"/>
<accession>A0A165B169</accession>
<reference evidence="2 3" key="1">
    <citation type="journal article" date="2016" name="Mol. Biol. Evol.">
        <title>Comparative Genomics of Early-Diverging Mushroom-Forming Fungi Provides Insights into the Origins of Lignocellulose Decay Capabilities.</title>
        <authorList>
            <person name="Nagy L.G."/>
            <person name="Riley R."/>
            <person name="Tritt A."/>
            <person name="Adam C."/>
            <person name="Daum C."/>
            <person name="Floudas D."/>
            <person name="Sun H."/>
            <person name="Yadav J.S."/>
            <person name="Pangilinan J."/>
            <person name="Larsson K.H."/>
            <person name="Matsuura K."/>
            <person name="Barry K."/>
            <person name="Labutti K."/>
            <person name="Kuo R."/>
            <person name="Ohm R.A."/>
            <person name="Bhattacharya S.S."/>
            <person name="Shirouzu T."/>
            <person name="Yoshinaga Y."/>
            <person name="Martin F.M."/>
            <person name="Grigoriev I.V."/>
            <person name="Hibbett D.S."/>
        </authorList>
    </citation>
    <scope>NUCLEOTIDE SEQUENCE [LARGE SCALE GENOMIC DNA]</scope>
    <source>
        <strain evidence="2 3">93-53</strain>
    </source>
</reference>
<protein>
    <submittedName>
        <fullName evidence="2">Uncharacterized protein</fullName>
    </submittedName>
</protein>